<dbReference type="EMBL" id="JASSZA010000004">
    <property type="protein sequence ID" value="KAK2112847.1"/>
    <property type="molecule type" value="Genomic_DNA"/>
</dbReference>
<name>A0ABQ9VU06_SAGOE</name>
<evidence type="ECO:0000313" key="2">
    <source>
        <dbReference type="EMBL" id="KAK2112847.1"/>
    </source>
</evidence>
<feature type="region of interest" description="Disordered" evidence="1">
    <location>
        <begin position="60"/>
        <end position="119"/>
    </location>
</feature>
<gene>
    <name evidence="2" type="ORF">P7K49_007113</name>
</gene>
<accession>A0ABQ9VU06</accession>
<evidence type="ECO:0000256" key="1">
    <source>
        <dbReference type="SAM" id="MobiDB-lite"/>
    </source>
</evidence>
<feature type="compositionally biased region" description="Polar residues" evidence="1">
    <location>
        <begin position="83"/>
        <end position="106"/>
    </location>
</feature>
<reference evidence="2 3" key="1">
    <citation type="submission" date="2023-05" db="EMBL/GenBank/DDBJ databases">
        <title>B98-5 Cell Line De Novo Hybrid Assembly: An Optical Mapping Approach.</title>
        <authorList>
            <person name="Kananen K."/>
            <person name="Auerbach J.A."/>
            <person name="Kautto E."/>
            <person name="Blachly J.S."/>
        </authorList>
    </citation>
    <scope>NUCLEOTIDE SEQUENCE [LARGE SCALE GENOMIC DNA]</scope>
    <source>
        <strain evidence="2">B95-8</strain>
        <tissue evidence="2">Cell line</tissue>
    </source>
</reference>
<dbReference type="Proteomes" id="UP001266305">
    <property type="component" value="Unassembled WGS sequence"/>
</dbReference>
<comment type="caution">
    <text evidence="2">The sequence shown here is derived from an EMBL/GenBank/DDBJ whole genome shotgun (WGS) entry which is preliminary data.</text>
</comment>
<feature type="non-terminal residue" evidence="2">
    <location>
        <position position="119"/>
    </location>
</feature>
<keyword evidence="3" id="KW-1185">Reference proteome</keyword>
<organism evidence="2 3">
    <name type="scientific">Saguinus oedipus</name>
    <name type="common">Cotton-top tamarin</name>
    <name type="synonym">Oedipomidas oedipus</name>
    <dbReference type="NCBI Taxonomy" id="9490"/>
    <lineage>
        <taxon>Eukaryota</taxon>
        <taxon>Metazoa</taxon>
        <taxon>Chordata</taxon>
        <taxon>Craniata</taxon>
        <taxon>Vertebrata</taxon>
        <taxon>Euteleostomi</taxon>
        <taxon>Mammalia</taxon>
        <taxon>Eutheria</taxon>
        <taxon>Euarchontoglires</taxon>
        <taxon>Primates</taxon>
        <taxon>Haplorrhini</taxon>
        <taxon>Platyrrhini</taxon>
        <taxon>Cebidae</taxon>
        <taxon>Callitrichinae</taxon>
        <taxon>Saguinus</taxon>
    </lineage>
</organism>
<feature type="region of interest" description="Disordered" evidence="1">
    <location>
        <begin position="1"/>
        <end position="27"/>
    </location>
</feature>
<evidence type="ECO:0000313" key="3">
    <source>
        <dbReference type="Proteomes" id="UP001266305"/>
    </source>
</evidence>
<protein>
    <submittedName>
        <fullName evidence="2">Uncharacterized protein</fullName>
    </submittedName>
</protein>
<proteinExistence type="predicted"/>
<sequence length="119" mass="12944">MPLGRPLPSPQKKKTTASSNGSGQYLGKKATVSWLTPASSKKADSVAAQVDFLGEFQSALPKINSHPTHSQKKGSQQKSSKKNYPQENAPQNSAQAYSENKYSRASQKLPRKMVALTLR</sequence>